<feature type="domain" description="PA" evidence="3">
    <location>
        <begin position="276"/>
        <end position="375"/>
    </location>
</feature>
<name>A0A7S3H3G9_9STRA</name>
<dbReference type="AlphaFoldDB" id="A0A7S3H3G9"/>
<organism evidence="4">
    <name type="scientific">Spumella elongata</name>
    <dbReference type="NCBI Taxonomy" id="89044"/>
    <lineage>
        <taxon>Eukaryota</taxon>
        <taxon>Sar</taxon>
        <taxon>Stramenopiles</taxon>
        <taxon>Ochrophyta</taxon>
        <taxon>Chrysophyceae</taxon>
        <taxon>Chromulinales</taxon>
        <taxon>Chromulinaceae</taxon>
        <taxon>Spumella</taxon>
    </lineage>
</organism>
<keyword evidence="2" id="KW-0325">Glycoprotein</keyword>
<dbReference type="PANTHER" id="PTHR22702">
    <property type="entry name" value="PROTEASE-ASSOCIATED DOMAIN-CONTAINING PROTEIN"/>
    <property type="match status" value="1"/>
</dbReference>
<evidence type="ECO:0000313" key="4">
    <source>
        <dbReference type="EMBL" id="CAE0283908.1"/>
    </source>
</evidence>
<dbReference type="Gene3D" id="3.50.30.30">
    <property type="match status" value="2"/>
</dbReference>
<gene>
    <name evidence="4" type="ORF">SELO1098_LOCUS12743</name>
</gene>
<dbReference type="InterPro" id="IPR003137">
    <property type="entry name" value="PA_domain"/>
</dbReference>
<dbReference type="Pfam" id="PF02225">
    <property type="entry name" value="PA"/>
    <property type="match status" value="2"/>
</dbReference>
<keyword evidence="1" id="KW-0732">Signal</keyword>
<sequence>MGVTETRLLVRLTAMDFRMMAIEWDGVTNEEITKLKDEIASMILLATVVEEEVRPELAERGKLAYGRVYIPDSVQSHEYILGSFGSFPPIGKHKLEIPSSVYGCEAENVTNVDYQGSMIAVMRGNCSFLSKALNAKRFNAGGIIMVNNEDRLESPASGLGIDKNISEALVLSLKSFPIITFANTSWSKLDHTYHANLKAGVTTYIDMVPLKCKTGGICAPLLEEEKQIQDEVSWGSLRVRSSGTSGSEVRSFDFLTSNFGGQLPTHGPIHLISAEPRNGCSPLQGGSDEVTETDAATGALLPSKSSRFAGLAVVVDRGGCRFDQKALHVQNAGARMVVIVDKDDNALQRVGGMQPESGFVGIPSVIVTAVAGEHLNKVLTAAGSDTSAVTLEITPARDTTGADAWIELAHTEWSANPEQLVMQLEGQIQKQTRLQKQGAGSGEVIAWLHRKLDKITNKDKKSIDTDGY</sequence>
<evidence type="ECO:0000256" key="1">
    <source>
        <dbReference type="ARBA" id="ARBA00022729"/>
    </source>
</evidence>
<feature type="domain" description="PA" evidence="3">
    <location>
        <begin position="102"/>
        <end position="156"/>
    </location>
</feature>
<accession>A0A7S3H3G9</accession>
<dbReference type="SUPFAM" id="SSF52025">
    <property type="entry name" value="PA domain"/>
    <property type="match status" value="1"/>
</dbReference>
<evidence type="ECO:0000256" key="2">
    <source>
        <dbReference type="ARBA" id="ARBA00023180"/>
    </source>
</evidence>
<dbReference type="PANTHER" id="PTHR22702:SF1">
    <property type="entry name" value="PROTEASE-ASSOCIATED DOMAIN-CONTAINING PROTEIN 1"/>
    <property type="match status" value="1"/>
</dbReference>
<protein>
    <recommendedName>
        <fullName evidence="3">PA domain-containing protein</fullName>
    </recommendedName>
</protein>
<dbReference type="EMBL" id="HBIC01025742">
    <property type="protein sequence ID" value="CAE0283908.1"/>
    <property type="molecule type" value="Transcribed_RNA"/>
</dbReference>
<dbReference type="InterPro" id="IPR046450">
    <property type="entry name" value="PA_dom_sf"/>
</dbReference>
<evidence type="ECO:0000259" key="3">
    <source>
        <dbReference type="Pfam" id="PF02225"/>
    </source>
</evidence>
<proteinExistence type="predicted"/>
<reference evidence="4" key="1">
    <citation type="submission" date="2021-01" db="EMBL/GenBank/DDBJ databases">
        <authorList>
            <person name="Corre E."/>
            <person name="Pelletier E."/>
            <person name="Niang G."/>
            <person name="Scheremetjew M."/>
            <person name="Finn R."/>
            <person name="Kale V."/>
            <person name="Holt S."/>
            <person name="Cochrane G."/>
            <person name="Meng A."/>
            <person name="Brown T."/>
            <person name="Cohen L."/>
        </authorList>
    </citation>
    <scope>NUCLEOTIDE SEQUENCE</scope>
    <source>
        <strain evidence="4">CCAP 955/1</strain>
    </source>
</reference>